<dbReference type="GO" id="GO:0004222">
    <property type="term" value="F:metalloendopeptidase activity"/>
    <property type="evidence" value="ECO:0007669"/>
    <property type="project" value="TreeGrafter"/>
</dbReference>
<dbReference type="eggNOG" id="COG4942">
    <property type="taxonomic scope" value="Bacteria"/>
</dbReference>
<organism evidence="3 4">
    <name type="scientific">Spiribacter salinus M19-40</name>
    <dbReference type="NCBI Taxonomy" id="1260251"/>
    <lineage>
        <taxon>Bacteria</taxon>
        <taxon>Pseudomonadati</taxon>
        <taxon>Pseudomonadota</taxon>
        <taxon>Gammaproteobacteria</taxon>
        <taxon>Chromatiales</taxon>
        <taxon>Ectothiorhodospiraceae</taxon>
        <taxon>Spiribacter</taxon>
    </lineage>
</organism>
<reference evidence="3 4" key="1">
    <citation type="journal article" date="2013" name="Genome Announc.">
        <title>Draft Genome of Spiribacter salinus M19-40, an Abundant Gammaproteobacterium in Aquatic Hypersaline Environments.</title>
        <authorList>
            <person name="Leon M.J."/>
            <person name="Ghai R."/>
            <person name="Fernandez A.B."/>
            <person name="Sanchez-Porro C."/>
            <person name="Rodriguez-Valera F."/>
            <person name="Ventosa A."/>
        </authorList>
    </citation>
    <scope>NUCLEOTIDE SEQUENCE [LARGE SCALE GENOMIC DNA]</scope>
    <source>
        <strain evidence="3 4">M19-40</strain>
    </source>
</reference>
<sequence length="395" mass="43480">MEREYTSRNEQPMMRWCWIVAVMVFSTALGNEPASLDERQARLETLHEEIGEIGERIAAERDRAGGVEAELARLEQRIGDERRALAGLDEQIQANAAEVAELESAVARETAEAQQHRAFLAATIRSAYRRGQADMLRLLLGENDPAEVQRLLVYQRHLGAARAHRLTQAQDALQSLQARRAALSEALARQRTDREARAVALATLQSSLGEREALLADIEDRIERGDAQIASRREEAASLASLIEEIEARLGEERLGAEPPDLPARQGELDWPLEGPLLARYGSQRADDLQWTGLLIGAEAGTEVTAPAAGRVVFSDWLRGMGLLLIIDHGNGFMSLYGRNQALYFEVGEAVRAGDVIATVGRSGGRHETALYFELRADGEPIDPVAWLQTGGHQT</sequence>
<proteinExistence type="predicted"/>
<dbReference type="Gene3D" id="6.10.250.3150">
    <property type="match status" value="1"/>
</dbReference>
<gene>
    <name evidence="3" type="ORF">SPISAL_00080</name>
</gene>
<dbReference type="PANTHER" id="PTHR21666:SF270">
    <property type="entry name" value="MUREIN HYDROLASE ACTIVATOR ENVC"/>
    <property type="match status" value="1"/>
</dbReference>
<dbReference type="EMBL" id="CP005963">
    <property type="protein sequence ID" value="AGM40117.1"/>
    <property type="molecule type" value="Genomic_DNA"/>
</dbReference>
<dbReference type="HOGENOM" id="CLU_029425_4_0_6"/>
<evidence type="ECO:0000313" key="4">
    <source>
        <dbReference type="Proteomes" id="UP000017881"/>
    </source>
</evidence>
<dbReference type="Proteomes" id="UP000017881">
    <property type="component" value="Chromosome"/>
</dbReference>
<dbReference type="InterPro" id="IPR050570">
    <property type="entry name" value="Cell_wall_metabolism_enzyme"/>
</dbReference>
<dbReference type="SUPFAM" id="SSF51261">
    <property type="entry name" value="Duplicated hybrid motif"/>
    <property type="match status" value="1"/>
</dbReference>
<evidence type="ECO:0000256" key="1">
    <source>
        <dbReference type="SAM" id="Coils"/>
    </source>
</evidence>
<dbReference type="FunFam" id="2.70.70.10:FF:000003">
    <property type="entry name" value="Murein hydrolase activator EnvC"/>
    <property type="match status" value="1"/>
</dbReference>
<dbReference type="InterPro" id="IPR016047">
    <property type="entry name" value="M23ase_b-sheet_dom"/>
</dbReference>
<keyword evidence="1" id="KW-0175">Coiled coil</keyword>
<keyword evidence="4" id="KW-1185">Reference proteome</keyword>
<dbReference type="KEGG" id="ssal:SPISAL_00080"/>
<dbReference type="Pfam" id="PF01551">
    <property type="entry name" value="Peptidase_M23"/>
    <property type="match status" value="1"/>
</dbReference>
<dbReference type="AlphaFoldDB" id="R4VHM4"/>
<accession>R4VHM4</accession>
<feature type="coiled-coil region" evidence="1">
    <location>
        <begin position="57"/>
        <end position="112"/>
    </location>
</feature>
<dbReference type="InterPro" id="IPR011055">
    <property type="entry name" value="Dup_hybrid_motif"/>
</dbReference>
<dbReference type="PANTHER" id="PTHR21666">
    <property type="entry name" value="PEPTIDASE-RELATED"/>
    <property type="match status" value="1"/>
</dbReference>
<protein>
    <submittedName>
        <fullName evidence="3">M23 peptidase domain-containing protein</fullName>
    </submittedName>
</protein>
<name>R4VHM4_9GAMM</name>
<evidence type="ECO:0000313" key="3">
    <source>
        <dbReference type="EMBL" id="AGM40117.1"/>
    </source>
</evidence>
<evidence type="ECO:0000259" key="2">
    <source>
        <dbReference type="Pfam" id="PF01551"/>
    </source>
</evidence>
<dbReference type="Gene3D" id="2.70.70.10">
    <property type="entry name" value="Glucose Permease (Domain IIA)"/>
    <property type="match status" value="1"/>
</dbReference>
<feature type="domain" description="M23ase beta-sheet core" evidence="2">
    <location>
        <begin position="291"/>
        <end position="384"/>
    </location>
</feature>
<dbReference type="CDD" id="cd12797">
    <property type="entry name" value="M23_peptidase"/>
    <property type="match status" value="1"/>
</dbReference>
<feature type="coiled-coil region" evidence="1">
    <location>
        <begin position="166"/>
        <end position="193"/>
    </location>
</feature>